<evidence type="ECO:0000259" key="6">
    <source>
        <dbReference type="PROSITE" id="PS50110"/>
    </source>
</evidence>
<feature type="DNA-binding region" description="OmpR/PhoB-type" evidence="5">
    <location>
        <begin position="126"/>
        <end position="225"/>
    </location>
</feature>
<keyword evidence="2" id="KW-0902">Two-component regulatory system</keyword>
<dbReference type="EMBL" id="JARWAL010000001">
    <property type="protein sequence ID" value="MDR5891530.1"/>
    <property type="molecule type" value="Genomic_DNA"/>
</dbReference>
<gene>
    <name evidence="8" type="ORF">QC820_01780</name>
</gene>
<dbReference type="InterPro" id="IPR011006">
    <property type="entry name" value="CheY-like_superfamily"/>
</dbReference>
<feature type="modified residue" description="4-aspartylphosphate" evidence="4">
    <location>
        <position position="51"/>
    </location>
</feature>
<dbReference type="InterPro" id="IPR039420">
    <property type="entry name" value="WalR-like"/>
</dbReference>
<dbReference type="Gene3D" id="3.40.50.2300">
    <property type="match status" value="1"/>
</dbReference>
<name>A0ABU1GHP7_9GAMM</name>
<evidence type="ECO:0000259" key="7">
    <source>
        <dbReference type="PROSITE" id="PS51755"/>
    </source>
</evidence>
<dbReference type="InterPro" id="IPR036388">
    <property type="entry name" value="WH-like_DNA-bd_sf"/>
</dbReference>
<dbReference type="Gene3D" id="1.10.10.10">
    <property type="entry name" value="Winged helix-like DNA-binding domain superfamily/Winged helix DNA-binding domain"/>
    <property type="match status" value="1"/>
</dbReference>
<reference evidence="8 9" key="1">
    <citation type="submission" date="2023-04" db="EMBL/GenBank/DDBJ databases">
        <title>A long-awaited taxogenomic arrangement of the family Halomonadaceae.</title>
        <authorList>
            <person name="De La Haba R."/>
            <person name="Chuvochina M."/>
            <person name="Wittouck S."/>
            <person name="Arahal D.R."/>
            <person name="Sanchez-Porro C."/>
            <person name="Hugenholtz P."/>
            <person name="Ventosa A."/>
        </authorList>
    </citation>
    <scope>NUCLEOTIDE SEQUENCE [LARGE SCALE GENOMIC DNA]</scope>
    <source>
        <strain evidence="8 9">DSM 17332</strain>
    </source>
</reference>
<sequence length="230" mass="26247">MHIAILEDDADQRDFLAACLRPLGSVISDFASVAELQRALKGERFDLFIIDWRLPEVSGLAFIPQLRRQLGWEVPVLMITAARSEQDVVAALEAGADDFLPKPLRPDELRARVQALTRRFLRQAVASIRTLGPYRVDGERRSVLLEEQPVALTDREYALASLFMDHAGELFSRGQLLELVWGIRGDVTTRTVDTHVSRLRRKLELDGRHGWRLRSVYQHGYRLELQHEAS</sequence>
<evidence type="ECO:0000313" key="8">
    <source>
        <dbReference type="EMBL" id="MDR5891530.1"/>
    </source>
</evidence>
<dbReference type="Pfam" id="PF00486">
    <property type="entry name" value="Trans_reg_C"/>
    <property type="match status" value="1"/>
</dbReference>
<dbReference type="SUPFAM" id="SSF52172">
    <property type="entry name" value="CheY-like"/>
    <property type="match status" value="1"/>
</dbReference>
<dbReference type="SMART" id="SM00862">
    <property type="entry name" value="Trans_reg_C"/>
    <property type="match status" value="1"/>
</dbReference>
<organism evidence="8 9">
    <name type="scientific">Halomonas mongoliensis</name>
    <dbReference type="NCBI Taxonomy" id="321265"/>
    <lineage>
        <taxon>Bacteria</taxon>
        <taxon>Pseudomonadati</taxon>
        <taxon>Pseudomonadota</taxon>
        <taxon>Gammaproteobacteria</taxon>
        <taxon>Oceanospirillales</taxon>
        <taxon>Halomonadaceae</taxon>
        <taxon>Halomonas</taxon>
    </lineage>
</organism>
<evidence type="ECO:0000256" key="3">
    <source>
        <dbReference type="ARBA" id="ARBA00023125"/>
    </source>
</evidence>
<dbReference type="InterPro" id="IPR001867">
    <property type="entry name" value="OmpR/PhoB-type_DNA-bd"/>
</dbReference>
<dbReference type="SMART" id="SM00448">
    <property type="entry name" value="REC"/>
    <property type="match status" value="1"/>
</dbReference>
<dbReference type="Proteomes" id="UP001252270">
    <property type="component" value="Unassembled WGS sequence"/>
</dbReference>
<keyword evidence="1 4" id="KW-0597">Phosphoprotein</keyword>
<evidence type="ECO:0000256" key="2">
    <source>
        <dbReference type="ARBA" id="ARBA00023012"/>
    </source>
</evidence>
<dbReference type="RefSeq" id="WP_309635547.1">
    <property type="nucleotide sequence ID" value="NZ_JARWAL010000001.1"/>
</dbReference>
<accession>A0ABU1GHP7</accession>
<evidence type="ECO:0000313" key="9">
    <source>
        <dbReference type="Proteomes" id="UP001252270"/>
    </source>
</evidence>
<keyword evidence="3 5" id="KW-0238">DNA-binding</keyword>
<evidence type="ECO:0000256" key="4">
    <source>
        <dbReference type="PROSITE-ProRule" id="PRU00169"/>
    </source>
</evidence>
<dbReference type="Pfam" id="PF00072">
    <property type="entry name" value="Response_reg"/>
    <property type="match status" value="1"/>
</dbReference>
<dbReference type="PANTHER" id="PTHR48111:SF40">
    <property type="entry name" value="PHOSPHATE REGULON TRANSCRIPTIONAL REGULATORY PROTEIN PHOB"/>
    <property type="match status" value="1"/>
</dbReference>
<comment type="caution">
    <text evidence="8">The sequence shown here is derived from an EMBL/GenBank/DDBJ whole genome shotgun (WGS) entry which is preliminary data.</text>
</comment>
<dbReference type="PANTHER" id="PTHR48111">
    <property type="entry name" value="REGULATOR OF RPOS"/>
    <property type="match status" value="1"/>
</dbReference>
<dbReference type="PROSITE" id="PS50110">
    <property type="entry name" value="RESPONSE_REGULATORY"/>
    <property type="match status" value="1"/>
</dbReference>
<dbReference type="CDD" id="cd00383">
    <property type="entry name" value="trans_reg_C"/>
    <property type="match status" value="1"/>
</dbReference>
<protein>
    <submittedName>
        <fullName evidence="8">Response regulator transcription factor</fullName>
    </submittedName>
</protein>
<proteinExistence type="predicted"/>
<keyword evidence="9" id="KW-1185">Reference proteome</keyword>
<evidence type="ECO:0000256" key="1">
    <source>
        <dbReference type="ARBA" id="ARBA00022553"/>
    </source>
</evidence>
<feature type="domain" description="Response regulatory" evidence="6">
    <location>
        <begin position="2"/>
        <end position="117"/>
    </location>
</feature>
<evidence type="ECO:0000256" key="5">
    <source>
        <dbReference type="PROSITE-ProRule" id="PRU01091"/>
    </source>
</evidence>
<feature type="domain" description="OmpR/PhoB-type" evidence="7">
    <location>
        <begin position="126"/>
        <end position="225"/>
    </location>
</feature>
<dbReference type="InterPro" id="IPR001789">
    <property type="entry name" value="Sig_transdc_resp-reg_receiver"/>
</dbReference>
<dbReference type="PROSITE" id="PS51755">
    <property type="entry name" value="OMPR_PHOB"/>
    <property type="match status" value="1"/>
</dbReference>